<protein>
    <recommendedName>
        <fullName evidence="10">Small ribosomal subunit biogenesis GTPase RsgA</fullName>
        <ecNumber evidence="10">3.6.1.-</ecNumber>
    </recommendedName>
</protein>
<feature type="binding site" evidence="10">
    <location>
        <begin position="184"/>
        <end position="187"/>
    </location>
    <ligand>
        <name>GTP</name>
        <dbReference type="ChEBI" id="CHEBI:37565"/>
    </ligand>
</feature>
<dbReference type="GO" id="GO:0042274">
    <property type="term" value="P:ribosomal small subunit biogenesis"/>
    <property type="evidence" value="ECO:0007669"/>
    <property type="project" value="UniProtKB-UniRule"/>
</dbReference>
<dbReference type="NCBIfam" id="TIGR00157">
    <property type="entry name" value="ribosome small subunit-dependent GTPase A"/>
    <property type="match status" value="1"/>
</dbReference>
<feature type="domain" description="CP-type G" evidence="12">
    <location>
        <begin position="139"/>
        <end position="294"/>
    </location>
</feature>
<keyword evidence="3 10" id="KW-0479">Metal-binding</keyword>
<feature type="binding site" evidence="10">
    <location>
        <position position="328"/>
    </location>
    <ligand>
        <name>Zn(2+)</name>
        <dbReference type="ChEBI" id="CHEBI:29105"/>
    </ligand>
</feature>
<comment type="cofactor">
    <cofactor evidence="10">
        <name>Zn(2+)</name>
        <dbReference type="ChEBI" id="CHEBI:29105"/>
    </cofactor>
    <text evidence="10">Binds 1 zinc ion per subunit.</text>
</comment>
<evidence type="ECO:0000259" key="11">
    <source>
        <dbReference type="PROSITE" id="PS50936"/>
    </source>
</evidence>
<dbReference type="AlphaFoldDB" id="A0A9D2CPW4"/>
<organism evidence="13 14">
    <name type="scientific">Candidatus Companilactobacillus pullicola</name>
    <dbReference type="NCBI Taxonomy" id="2838523"/>
    <lineage>
        <taxon>Bacteria</taxon>
        <taxon>Bacillati</taxon>
        <taxon>Bacillota</taxon>
        <taxon>Bacilli</taxon>
        <taxon>Lactobacillales</taxon>
        <taxon>Lactobacillaceae</taxon>
        <taxon>Companilactobacillus</taxon>
    </lineage>
</organism>
<evidence type="ECO:0000256" key="1">
    <source>
        <dbReference type="ARBA" id="ARBA00022490"/>
    </source>
</evidence>
<dbReference type="InterPro" id="IPR030378">
    <property type="entry name" value="G_CP_dom"/>
</dbReference>
<comment type="subcellular location">
    <subcellularLocation>
        <location evidence="10">Cytoplasm</location>
    </subcellularLocation>
</comment>
<evidence type="ECO:0000256" key="6">
    <source>
        <dbReference type="ARBA" id="ARBA00022801"/>
    </source>
</evidence>
<proteinExistence type="inferred from homology"/>
<keyword evidence="8 10" id="KW-0694">RNA-binding</keyword>
<evidence type="ECO:0000256" key="5">
    <source>
        <dbReference type="ARBA" id="ARBA00022741"/>
    </source>
</evidence>
<dbReference type="InterPro" id="IPR010914">
    <property type="entry name" value="RsgA_GTPase_dom"/>
</dbReference>
<comment type="function">
    <text evidence="10">One of several proteins that assist in the late maturation steps of the functional core of the 30S ribosomal subunit. Helps release RbfA from mature subunits. May play a role in the assembly of ribosomal proteins into the subunit. Circularly permuted GTPase that catalyzes slow GTP hydrolysis, GTPase activity is stimulated by the 30S ribosomal subunit.</text>
</comment>
<feature type="binding site" evidence="10">
    <location>
        <begin position="236"/>
        <end position="244"/>
    </location>
    <ligand>
        <name>GTP</name>
        <dbReference type="ChEBI" id="CHEBI:37565"/>
    </ligand>
</feature>
<dbReference type="GO" id="GO:0005737">
    <property type="term" value="C:cytoplasm"/>
    <property type="evidence" value="ECO:0007669"/>
    <property type="project" value="UniProtKB-SubCell"/>
</dbReference>
<evidence type="ECO:0000313" key="14">
    <source>
        <dbReference type="Proteomes" id="UP000824013"/>
    </source>
</evidence>
<dbReference type="PROSITE" id="PS51721">
    <property type="entry name" value="G_CP"/>
    <property type="match status" value="1"/>
</dbReference>
<dbReference type="GO" id="GO:0003924">
    <property type="term" value="F:GTPase activity"/>
    <property type="evidence" value="ECO:0007669"/>
    <property type="project" value="UniProtKB-UniRule"/>
</dbReference>
<keyword evidence="9 10" id="KW-0342">GTP-binding</keyword>
<evidence type="ECO:0000256" key="7">
    <source>
        <dbReference type="ARBA" id="ARBA00022833"/>
    </source>
</evidence>
<evidence type="ECO:0000256" key="4">
    <source>
        <dbReference type="ARBA" id="ARBA00022730"/>
    </source>
</evidence>
<comment type="subunit">
    <text evidence="10">Monomer. Associates with 30S ribosomal subunit, binds 16S rRNA.</text>
</comment>
<dbReference type="InterPro" id="IPR027417">
    <property type="entry name" value="P-loop_NTPase"/>
</dbReference>
<dbReference type="InterPro" id="IPR012340">
    <property type="entry name" value="NA-bd_OB-fold"/>
</dbReference>
<feature type="binding site" evidence="10">
    <location>
        <position position="315"/>
    </location>
    <ligand>
        <name>Zn(2+)</name>
        <dbReference type="ChEBI" id="CHEBI:29105"/>
    </ligand>
</feature>
<keyword evidence="7 10" id="KW-0862">Zinc</keyword>
<dbReference type="CDD" id="cd01854">
    <property type="entry name" value="YjeQ_EngC"/>
    <property type="match status" value="1"/>
</dbReference>
<keyword evidence="1 10" id="KW-0963">Cytoplasm</keyword>
<gene>
    <name evidence="10 13" type="primary">rsgA</name>
    <name evidence="13" type="ORF">H9820_13365</name>
</gene>
<dbReference type="Gene3D" id="3.40.50.300">
    <property type="entry name" value="P-loop containing nucleotide triphosphate hydrolases"/>
    <property type="match status" value="1"/>
</dbReference>
<accession>A0A9D2CPW4</accession>
<dbReference type="GO" id="GO:0019843">
    <property type="term" value="F:rRNA binding"/>
    <property type="evidence" value="ECO:0007669"/>
    <property type="project" value="UniProtKB-KW"/>
</dbReference>
<dbReference type="Gene3D" id="1.10.40.50">
    <property type="entry name" value="Probable gtpase engc, domain 3"/>
    <property type="match status" value="1"/>
</dbReference>
<dbReference type="EC" id="3.6.1.-" evidence="10"/>
<dbReference type="SUPFAM" id="SSF52540">
    <property type="entry name" value="P-loop containing nucleoside triphosphate hydrolases"/>
    <property type="match status" value="1"/>
</dbReference>
<dbReference type="InterPro" id="IPR004881">
    <property type="entry name" value="Ribosome_biogen_GTPase_RsgA"/>
</dbReference>
<evidence type="ECO:0000256" key="8">
    <source>
        <dbReference type="ARBA" id="ARBA00022884"/>
    </source>
</evidence>
<dbReference type="SUPFAM" id="SSF50249">
    <property type="entry name" value="Nucleic acid-binding proteins"/>
    <property type="match status" value="1"/>
</dbReference>
<feature type="binding site" evidence="10">
    <location>
        <position position="322"/>
    </location>
    <ligand>
        <name>Zn(2+)</name>
        <dbReference type="ChEBI" id="CHEBI:29105"/>
    </ligand>
</feature>
<comment type="similarity">
    <text evidence="10">Belongs to the TRAFAC class YlqF/YawG GTPase family. RsgA subfamily.</text>
</comment>
<dbReference type="Proteomes" id="UP000824013">
    <property type="component" value="Unassembled WGS sequence"/>
</dbReference>
<evidence type="ECO:0000256" key="2">
    <source>
        <dbReference type="ARBA" id="ARBA00022517"/>
    </source>
</evidence>
<reference evidence="13" key="2">
    <citation type="submission" date="2021-04" db="EMBL/GenBank/DDBJ databases">
        <authorList>
            <person name="Gilroy R."/>
        </authorList>
    </citation>
    <scope>NUCLEOTIDE SEQUENCE</scope>
    <source>
        <strain evidence="13">3204</strain>
    </source>
</reference>
<dbReference type="PANTHER" id="PTHR32120">
    <property type="entry name" value="SMALL RIBOSOMAL SUBUNIT BIOGENESIS GTPASE RSGA"/>
    <property type="match status" value="1"/>
</dbReference>
<keyword evidence="5 10" id="KW-0547">Nucleotide-binding</keyword>
<sequence>MPCEWTKDTFSLFVVQWVNCTLFFASFRVPSLVKGIKLNNNIEKYGFTNEIKSSENTEGLSWARVTSQHRDLYQIVTNQGFLQAKISGKLHHQIDNTIDYPAVGDWVLTSLEANSTGIIQKVTPRKSVLTREASGNDSNGQIIASNIDTIFICMSLNANFNPRRVERYLTMAWDSGAIPVVVLTKSDLCDDLATKLQELEDVCMGVDIVICSVETRTGLEELLTYIKPQKTVAFVGSSGVGKSSLINWLSGNSELETKQVREGDDKGRHTTTSRQLLLLPNGGIVIDTPGMRELQLFVGNLSKTFEDITELAKQCRFRDCTHQTEPGCAVKQAVNDGQLDAERLKSYLKLQREMSYSGMNSRELENEKINQMFGGKKAMKKLRQHMQQIKRR</sequence>
<evidence type="ECO:0000313" key="13">
    <source>
        <dbReference type="EMBL" id="HIY93916.1"/>
    </source>
</evidence>
<dbReference type="Pfam" id="PF03193">
    <property type="entry name" value="RsgA_GTPase"/>
    <property type="match status" value="1"/>
</dbReference>
<keyword evidence="2 10" id="KW-0690">Ribosome biogenesis</keyword>
<dbReference type="GO" id="GO:0005525">
    <property type="term" value="F:GTP binding"/>
    <property type="evidence" value="ECO:0007669"/>
    <property type="project" value="UniProtKB-UniRule"/>
</dbReference>
<feature type="binding site" evidence="10">
    <location>
        <position position="320"/>
    </location>
    <ligand>
        <name>Zn(2+)</name>
        <dbReference type="ChEBI" id="CHEBI:29105"/>
    </ligand>
</feature>
<comment type="caution">
    <text evidence="13">The sequence shown here is derived from an EMBL/GenBank/DDBJ whole genome shotgun (WGS) entry which is preliminary data.</text>
</comment>
<name>A0A9D2CPW4_9LACO</name>
<dbReference type="HAMAP" id="MF_01820">
    <property type="entry name" value="GTPase_RsgA"/>
    <property type="match status" value="1"/>
</dbReference>
<dbReference type="PROSITE" id="PS50936">
    <property type="entry name" value="ENGC_GTPASE"/>
    <property type="match status" value="1"/>
</dbReference>
<dbReference type="Gene3D" id="2.40.50.140">
    <property type="entry name" value="Nucleic acid-binding proteins"/>
    <property type="match status" value="1"/>
</dbReference>
<evidence type="ECO:0000256" key="9">
    <source>
        <dbReference type="ARBA" id="ARBA00023134"/>
    </source>
</evidence>
<evidence type="ECO:0000256" key="3">
    <source>
        <dbReference type="ARBA" id="ARBA00022723"/>
    </source>
</evidence>
<dbReference type="PANTHER" id="PTHR32120:SF10">
    <property type="entry name" value="SMALL RIBOSOMAL SUBUNIT BIOGENESIS GTPASE RSGA"/>
    <property type="match status" value="1"/>
</dbReference>
<evidence type="ECO:0000256" key="10">
    <source>
        <dbReference type="HAMAP-Rule" id="MF_01820"/>
    </source>
</evidence>
<evidence type="ECO:0000259" key="12">
    <source>
        <dbReference type="PROSITE" id="PS51721"/>
    </source>
</evidence>
<reference evidence="13" key="1">
    <citation type="journal article" date="2021" name="PeerJ">
        <title>Extensive microbial diversity within the chicken gut microbiome revealed by metagenomics and culture.</title>
        <authorList>
            <person name="Gilroy R."/>
            <person name="Ravi A."/>
            <person name="Getino M."/>
            <person name="Pursley I."/>
            <person name="Horton D.L."/>
            <person name="Alikhan N.F."/>
            <person name="Baker D."/>
            <person name="Gharbi K."/>
            <person name="Hall N."/>
            <person name="Watson M."/>
            <person name="Adriaenssens E.M."/>
            <person name="Foster-Nyarko E."/>
            <person name="Jarju S."/>
            <person name="Secka A."/>
            <person name="Antonio M."/>
            <person name="Oren A."/>
            <person name="Chaudhuri R.R."/>
            <person name="La Ragione R."/>
            <person name="Hildebrand F."/>
            <person name="Pallen M.J."/>
        </authorList>
    </citation>
    <scope>NUCLEOTIDE SEQUENCE</scope>
    <source>
        <strain evidence="13">3204</strain>
    </source>
</reference>
<keyword evidence="4 10" id="KW-0699">rRNA-binding</keyword>
<feature type="domain" description="EngC GTPase" evidence="11">
    <location>
        <begin position="145"/>
        <end position="292"/>
    </location>
</feature>
<dbReference type="GO" id="GO:0046872">
    <property type="term" value="F:metal ion binding"/>
    <property type="evidence" value="ECO:0007669"/>
    <property type="project" value="UniProtKB-KW"/>
</dbReference>
<dbReference type="EMBL" id="DXCM01000098">
    <property type="protein sequence ID" value="HIY93916.1"/>
    <property type="molecule type" value="Genomic_DNA"/>
</dbReference>
<keyword evidence="6 10" id="KW-0378">Hydrolase</keyword>